<name>A0A1T5EUE3_9SPHI</name>
<dbReference type="PROSITE" id="PS00600">
    <property type="entry name" value="AA_TRANSFER_CLASS_3"/>
    <property type="match status" value="1"/>
</dbReference>
<accession>A0A1T5EUE3</accession>
<keyword evidence="7" id="KW-0963">Cytoplasm</keyword>
<dbReference type="Gene3D" id="3.40.640.10">
    <property type="entry name" value="Type I PLP-dependent aspartate aminotransferase-like (Major domain)"/>
    <property type="match status" value="1"/>
</dbReference>
<dbReference type="GO" id="GO:0005737">
    <property type="term" value="C:cytoplasm"/>
    <property type="evidence" value="ECO:0007669"/>
    <property type="project" value="UniProtKB-SubCell"/>
</dbReference>
<evidence type="ECO:0000256" key="6">
    <source>
        <dbReference type="ARBA" id="ARBA00023244"/>
    </source>
</evidence>
<dbReference type="FunFam" id="3.40.640.10:FF:000021">
    <property type="entry name" value="Glutamate-1-semialdehyde 2,1-aminomutase"/>
    <property type="match status" value="1"/>
</dbReference>
<reference evidence="9" key="1">
    <citation type="submission" date="2017-02" db="EMBL/GenBank/DDBJ databases">
        <authorList>
            <person name="Varghese N."/>
            <person name="Submissions S."/>
        </authorList>
    </citation>
    <scope>NUCLEOTIDE SEQUENCE [LARGE SCALE GENOMIC DNA]</scope>
    <source>
        <strain evidence="9">DSM 22385</strain>
    </source>
</reference>
<evidence type="ECO:0000256" key="5">
    <source>
        <dbReference type="ARBA" id="ARBA00023235"/>
    </source>
</evidence>
<keyword evidence="9" id="KW-1185">Reference proteome</keyword>
<protein>
    <recommendedName>
        <fullName evidence="7">Glutamate-1-semialdehyde 2,1-aminomutase</fullName>
        <shortName evidence="7">GSA</shortName>
        <ecNumber evidence="7">5.4.3.8</ecNumber>
    </recommendedName>
    <alternativeName>
        <fullName evidence="7">Glutamate-1-semialdehyde aminotransferase</fullName>
        <shortName evidence="7">GSA-AT</shortName>
    </alternativeName>
</protein>
<dbReference type="PANTHER" id="PTHR43713:SF3">
    <property type="entry name" value="GLUTAMATE-1-SEMIALDEHYDE 2,1-AMINOMUTASE 1, CHLOROPLASTIC-RELATED"/>
    <property type="match status" value="1"/>
</dbReference>
<dbReference type="CDD" id="cd00610">
    <property type="entry name" value="OAT_like"/>
    <property type="match status" value="1"/>
</dbReference>
<dbReference type="GO" id="GO:0042286">
    <property type="term" value="F:glutamate-1-semialdehyde 2,1-aminomutase activity"/>
    <property type="evidence" value="ECO:0007669"/>
    <property type="project" value="UniProtKB-UniRule"/>
</dbReference>
<comment type="subcellular location">
    <subcellularLocation>
        <location evidence="7">Cytoplasm</location>
    </subcellularLocation>
</comment>
<comment type="pathway">
    <text evidence="2">Porphyrin-containing compound metabolism; protoporphyrin-IX biosynthesis; 5-aminolevulinate from L-glutamyl-tRNA(Glu): step 2/2.</text>
</comment>
<evidence type="ECO:0000313" key="9">
    <source>
        <dbReference type="Proteomes" id="UP000189981"/>
    </source>
</evidence>
<evidence type="ECO:0000256" key="3">
    <source>
        <dbReference type="ARBA" id="ARBA00008981"/>
    </source>
</evidence>
<dbReference type="Gene3D" id="3.90.1150.10">
    <property type="entry name" value="Aspartate Aminotransferase, domain 1"/>
    <property type="match status" value="1"/>
</dbReference>
<proteinExistence type="inferred from homology"/>
<dbReference type="InterPro" id="IPR015424">
    <property type="entry name" value="PyrdxlP-dep_Trfase"/>
</dbReference>
<keyword evidence="6 7" id="KW-0627">Porphyrin biosynthesis</keyword>
<dbReference type="InterPro" id="IPR015422">
    <property type="entry name" value="PyrdxlP-dep_Trfase_small"/>
</dbReference>
<dbReference type="NCBIfam" id="TIGR00713">
    <property type="entry name" value="hemL"/>
    <property type="match status" value="1"/>
</dbReference>
<dbReference type="Proteomes" id="UP000189981">
    <property type="component" value="Unassembled WGS sequence"/>
</dbReference>
<organism evidence="8 9">
    <name type="scientific">Daejeonella lutea</name>
    <dbReference type="NCBI Taxonomy" id="572036"/>
    <lineage>
        <taxon>Bacteria</taxon>
        <taxon>Pseudomonadati</taxon>
        <taxon>Bacteroidota</taxon>
        <taxon>Sphingobacteriia</taxon>
        <taxon>Sphingobacteriales</taxon>
        <taxon>Sphingobacteriaceae</taxon>
        <taxon>Daejeonella</taxon>
    </lineage>
</organism>
<evidence type="ECO:0000256" key="4">
    <source>
        <dbReference type="ARBA" id="ARBA00022898"/>
    </source>
</evidence>
<dbReference type="Pfam" id="PF00202">
    <property type="entry name" value="Aminotran_3"/>
    <property type="match status" value="1"/>
</dbReference>
<dbReference type="InterPro" id="IPR049704">
    <property type="entry name" value="Aminotrans_3_PPA_site"/>
</dbReference>
<dbReference type="EC" id="5.4.3.8" evidence="7"/>
<dbReference type="InterPro" id="IPR004639">
    <property type="entry name" value="4pyrrol_synth_GluAld_NH2Trfase"/>
</dbReference>
<evidence type="ECO:0000313" key="8">
    <source>
        <dbReference type="EMBL" id="SKB87429.1"/>
    </source>
</evidence>
<keyword evidence="5 7" id="KW-0413">Isomerase</keyword>
<dbReference type="InterPro" id="IPR015421">
    <property type="entry name" value="PyrdxlP-dep_Trfase_major"/>
</dbReference>
<dbReference type="PANTHER" id="PTHR43713">
    <property type="entry name" value="GLUTAMATE-1-SEMIALDEHYDE 2,1-AMINOMUTASE"/>
    <property type="match status" value="1"/>
</dbReference>
<evidence type="ECO:0000256" key="2">
    <source>
        <dbReference type="ARBA" id="ARBA00004819"/>
    </source>
</evidence>
<gene>
    <name evidence="7" type="primary">hemL</name>
    <name evidence="8" type="ORF">SAMN05661099_3219</name>
</gene>
<feature type="modified residue" description="N6-(pyridoxal phosphate)lysine" evidence="7">
    <location>
        <position position="292"/>
    </location>
</feature>
<comment type="cofactor">
    <cofactor evidence="1 7">
        <name>pyridoxal 5'-phosphate</name>
        <dbReference type="ChEBI" id="CHEBI:597326"/>
    </cofactor>
</comment>
<dbReference type="UniPathway" id="UPA00251">
    <property type="reaction ID" value="UER00317"/>
</dbReference>
<dbReference type="GO" id="GO:0030170">
    <property type="term" value="F:pyridoxal phosphate binding"/>
    <property type="evidence" value="ECO:0007669"/>
    <property type="project" value="InterPro"/>
</dbReference>
<keyword evidence="4 7" id="KW-0663">Pyridoxal phosphate</keyword>
<evidence type="ECO:0000256" key="1">
    <source>
        <dbReference type="ARBA" id="ARBA00001933"/>
    </source>
</evidence>
<dbReference type="EMBL" id="FUYR01000004">
    <property type="protein sequence ID" value="SKB87429.1"/>
    <property type="molecule type" value="Genomic_DNA"/>
</dbReference>
<dbReference type="GO" id="GO:0006782">
    <property type="term" value="P:protoporphyrinogen IX biosynthetic process"/>
    <property type="evidence" value="ECO:0007669"/>
    <property type="project" value="UniProtKB-UniRule"/>
</dbReference>
<evidence type="ECO:0000256" key="7">
    <source>
        <dbReference type="HAMAP-Rule" id="MF_00375"/>
    </source>
</evidence>
<dbReference type="HAMAP" id="MF_00375">
    <property type="entry name" value="HemL_aminotrans_3"/>
    <property type="match status" value="1"/>
</dbReference>
<dbReference type="SUPFAM" id="SSF53383">
    <property type="entry name" value="PLP-dependent transferases"/>
    <property type="match status" value="1"/>
</dbReference>
<dbReference type="GO" id="GO:0008483">
    <property type="term" value="F:transaminase activity"/>
    <property type="evidence" value="ECO:0007669"/>
    <property type="project" value="InterPro"/>
</dbReference>
<dbReference type="NCBIfam" id="NF000818">
    <property type="entry name" value="PRK00062.1"/>
    <property type="match status" value="1"/>
</dbReference>
<dbReference type="STRING" id="572036.SAMN05661099_3219"/>
<sequence>MLESLKKIFSGSEAEVPVNYTGKPDISREKSAELYDKSKGYFPGGVNSPVRAFKSVHGTPLFIQKGDGCFVWDADGNKFIDFCASWGPLILGHNHAGVREKVVEVMQNGMSFGAPTALENQLAELILKNNKYIQKLRFTSSGTEAVMSAIRLARGYTKRDKIIKFEGCYHGHSDSLLVKAGSGLVTFGETSSAGIPKAFADETIVVPLNSDEAVKAAFEQFSDQIAAVIIEPVPANNGLLLQTKEFLEFLRAICTKNNTLLIFDEVISGFRVGFEGAAGFYQIKPDIITYGKIIGGGLPVGMYGSSVEIMEMISPDGPVYQAGTLSGNPVAMAAGIAQLTELSKSSFYKDLNNKAQEFTESIQRFATARNYKFKIFSIASIFWFAFTDQEAISSADQIESSSMEKFKVFHRELLNRGVYLGPSGYEVGFVSSAHSKIELEKAKRAIFESLDFVFRGARAD</sequence>
<comment type="catalytic activity">
    <reaction evidence="7">
        <text>(S)-4-amino-5-oxopentanoate = 5-aminolevulinate</text>
        <dbReference type="Rhea" id="RHEA:14265"/>
        <dbReference type="ChEBI" id="CHEBI:57501"/>
        <dbReference type="ChEBI" id="CHEBI:356416"/>
        <dbReference type="EC" id="5.4.3.8"/>
    </reaction>
</comment>
<dbReference type="InterPro" id="IPR005814">
    <property type="entry name" value="Aminotrans_3"/>
</dbReference>
<dbReference type="RefSeq" id="WP_170878478.1">
    <property type="nucleotide sequence ID" value="NZ_FUYR01000004.1"/>
</dbReference>
<comment type="similarity">
    <text evidence="3 7">Belongs to the class-III pyridoxal-phosphate-dependent aminotransferase family. HemL subfamily.</text>
</comment>
<dbReference type="AlphaFoldDB" id="A0A1T5EUE3"/>
<comment type="subunit">
    <text evidence="7">Homodimer.</text>
</comment>